<dbReference type="Proteomes" id="UP000557566">
    <property type="component" value="Unassembled WGS sequence"/>
</dbReference>
<protein>
    <submittedName>
        <fullName evidence="1">Uncharacterized protein</fullName>
    </submittedName>
</protein>
<sequence>MAGRDGLFLASRTAAAEFAASCWTRLVGTGFAPTQSPTPGSPADNDTWVTVLRKIGPHIARPTTIAPVRARPQPERDVKLPE</sequence>
<comment type="caution">
    <text evidence="1">The sequence shown here is derived from an EMBL/GenBank/DDBJ whole genome shotgun (WGS) entry which is preliminary data.</text>
</comment>
<accession>A0A8H4PRW8</accession>
<evidence type="ECO:0000313" key="1">
    <source>
        <dbReference type="EMBL" id="KAF4509365.1"/>
    </source>
</evidence>
<dbReference type="AlphaFoldDB" id="A0A8H4PRW8"/>
<dbReference type="EMBL" id="JAAVMX010000004">
    <property type="protein sequence ID" value="KAF4509365.1"/>
    <property type="molecule type" value="Genomic_DNA"/>
</dbReference>
<proteinExistence type="predicted"/>
<organism evidence="1 2">
    <name type="scientific">Ophiocordyceps sinensis</name>
    <dbReference type="NCBI Taxonomy" id="72228"/>
    <lineage>
        <taxon>Eukaryota</taxon>
        <taxon>Fungi</taxon>
        <taxon>Dikarya</taxon>
        <taxon>Ascomycota</taxon>
        <taxon>Pezizomycotina</taxon>
        <taxon>Sordariomycetes</taxon>
        <taxon>Hypocreomycetidae</taxon>
        <taxon>Hypocreales</taxon>
        <taxon>Ophiocordycipitaceae</taxon>
        <taxon>Ophiocordyceps</taxon>
    </lineage>
</organism>
<keyword evidence="2" id="KW-1185">Reference proteome</keyword>
<gene>
    <name evidence="1" type="ORF">G6O67_003543</name>
</gene>
<name>A0A8H4PRW8_9HYPO</name>
<reference evidence="1 2" key="1">
    <citation type="journal article" date="2020" name="Genome Biol. Evol.">
        <title>A new high-quality draft genome assembly of the Chinese cordyceps Ophiocordyceps sinensis.</title>
        <authorList>
            <person name="Shu R."/>
            <person name="Zhang J."/>
            <person name="Meng Q."/>
            <person name="Zhang H."/>
            <person name="Zhou G."/>
            <person name="Li M."/>
            <person name="Wu P."/>
            <person name="Zhao Y."/>
            <person name="Chen C."/>
            <person name="Qin Q."/>
        </authorList>
    </citation>
    <scope>NUCLEOTIDE SEQUENCE [LARGE SCALE GENOMIC DNA]</scope>
    <source>
        <strain evidence="1 2">IOZ07</strain>
    </source>
</reference>
<evidence type="ECO:0000313" key="2">
    <source>
        <dbReference type="Proteomes" id="UP000557566"/>
    </source>
</evidence>